<feature type="domain" description="ABC transporter" evidence="4">
    <location>
        <begin position="50"/>
        <end position="152"/>
    </location>
</feature>
<dbReference type="Proteomes" id="UP000645217">
    <property type="component" value="Unassembled WGS sequence"/>
</dbReference>
<dbReference type="InterPro" id="IPR027417">
    <property type="entry name" value="P-loop_NTPase"/>
</dbReference>
<dbReference type="InterPro" id="IPR047641">
    <property type="entry name" value="ABC_transpr_MalK/UgpC-like"/>
</dbReference>
<evidence type="ECO:0000313" key="6">
    <source>
        <dbReference type="Proteomes" id="UP000645217"/>
    </source>
</evidence>
<comment type="caution">
    <text evidence="5">The sequence shown here is derived from an EMBL/GenBank/DDBJ whole genome shotgun (WGS) entry which is preliminary data.</text>
</comment>
<dbReference type="PANTHER" id="PTHR43875">
    <property type="entry name" value="MALTODEXTRIN IMPORT ATP-BINDING PROTEIN MSMX"/>
    <property type="match status" value="1"/>
</dbReference>
<dbReference type="RefSeq" id="WP_189163587.1">
    <property type="nucleotide sequence ID" value="NZ_BMNT01000014.1"/>
</dbReference>
<dbReference type="AlphaFoldDB" id="A0A917R2S6"/>
<reference evidence="5" key="2">
    <citation type="submission" date="2020-09" db="EMBL/GenBank/DDBJ databases">
        <authorList>
            <person name="Sun Q."/>
            <person name="Ohkuma M."/>
        </authorList>
    </citation>
    <scope>NUCLEOTIDE SEQUENCE</scope>
    <source>
        <strain evidence="5">JCM 13064</strain>
    </source>
</reference>
<dbReference type="EMBL" id="BMNT01000014">
    <property type="protein sequence ID" value="GGK85331.1"/>
    <property type="molecule type" value="Genomic_DNA"/>
</dbReference>
<evidence type="ECO:0000256" key="2">
    <source>
        <dbReference type="ARBA" id="ARBA00022967"/>
    </source>
</evidence>
<evidence type="ECO:0000259" key="4">
    <source>
        <dbReference type="Pfam" id="PF00005"/>
    </source>
</evidence>
<dbReference type="PANTHER" id="PTHR43875:SF15">
    <property type="entry name" value="TREHALOSE IMPORT ATP-BINDING PROTEIN SUGC"/>
    <property type="match status" value="1"/>
</dbReference>
<keyword evidence="3" id="KW-0472">Membrane</keyword>
<dbReference type="SUPFAM" id="SSF52540">
    <property type="entry name" value="P-loop containing nucleoside triphosphate hydrolases"/>
    <property type="match status" value="1"/>
</dbReference>
<dbReference type="Pfam" id="PF00005">
    <property type="entry name" value="ABC_tran"/>
    <property type="match status" value="1"/>
</dbReference>
<accession>A0A917R2S6</accession>
<keyword evidence="1" id="KW-1003">Cell membrane</keyword>
<keyword evidence="6" id="KW-1185">Reference proteome</keyword>
<keyword evidence="2" id="KW-1278">Translocase</keyword>
<evidence type="ECO:0000313" key="5">
    <source>
        <dbReference type="EMBL" id="GGK85331.1"/>
    </source>
</evidence>
<proteinExistence type="predicted"/>
<dbReference type="Gene3D" id="3.40.50.300">
    <property type="entry name" value="P-loop containing nucleotide triphosphate hydrolases"/>
    <property type="match status" value="1"/>
</dbReference>
<dbReference type="GO" id="GO:0016887">
    <property type="term" value="F:ATP hydrolysis activity"/>
    <property type="evidence" value="ECO:0007669"/>
    <property type="project" value="InterPro"/>
</dbReference>
<dbReference type="InterPro" id="IPR003439">
    <property type="entry name" value="ABC_transporter-like_ATP-bd"/>
</dbReference>
<evidence type="ECO:0000256" key="1">
    <source>
        <dbReference type="ARBA" id="ARBA00022475"/>
    </source>
</evidence>
<dbReference type="GO" id="GO:0005524">
    <property type="term" value="F:ATP binding"/>
    <property type="evidence" value="ECO:0007669"/>
    <property type="project" value="InterPro"/>
</dbReference>
<dbReference type="GO" id="GO:0055052">
    <property type="term" value="C:ATP-binding cassette (ABC) transporter complex, substrate-binding subunit-containing"/>
    <property type="evidence" value="ECO:0007669"/>
    <property type="project" value="TreeGrafter"/>
</dbReference>
<reference evidence="5" key="1">
    <citation type="journal article" date="2014" name="Int. J. Syst. Evol. Microbiol.">
        <title>Complete genome sequence of Corynebacterium casei LMG S-19264T (=DSM 44701T), isolated from a smear-ripened cheese.</title>
        <authorList>
            <consortium name="US DOE Joint Genome Institute (JGI-PGF)"/>
            <person name="Walter F."/>
            <person name="Albersmeier A."/>
            <person name="Kalinowski J."/>
            <person name="Ruckert C."/>
        </authorList>
    </citation>
    <scope>NUCLEOTIDE SEQUENCE</scope>
    <source>
        <strain evidence="5">JCM 13064</strain>
    </source>
</reference>
<gene>
    <name evidence="5" type="ORF">GCM10007964_29820</name>
</gene>
<evidence type="ECO:0000256" key="3">
    <source>
        <dbReference type="ARBA" id="ARBA00023136"/>
    </source>
</evidence>
<name>A0A917R2S6_9ACTN</name>
<sequence length="214" mass="22829">MTGLRLELDDLLWEHGGGRRALSPRRLAAAPGRVAVVLAPDSGEADAFTDLLVGESWPRKGTIRISGQEITSLGGEDRGIALVPAGGGLFPHLTVEQNIAFGMREDRRGAYRRGYVAYVAGRLNLQGMLAIGAHELSPDERLRVALARAMCRWQAARAVVVEDRTGHPPCHAAVSETLNAYPDLPVVVVSDDGDRVAALRGPALSWEVVAADGP</sequence>
<protein>
    <recommendedName>
        <fullName evidence="4">ABC transporter domain-containing protein</fullName>
    </recommendedName>
</protein>
<organism evidence="5 6">
    <name type="scientific">Sphaerisporangium melleum</name>
    <dbReference type="NCBI Taxonomy" id="321316"/>
    <lineage>
        <taxon>Bacteria</taxon>
        <taxon>Bacillati</taxon>
        <taxon>Actinomycetota</taxon>
        <taxon>Actinomycetes</taxon>
        <taxon>Streptosporangiales</taxon>
        <taxon>Streptosporangiaceae</taxon>
        <taxon>Sphaerisporangium</taxon>
    </lineage>
</organism>